<keyword evidence="7 9" id="KW-0206">Cytoskeleton</keyword>
<dbReference type="Gene3D" id="3.90.1150.210">
    <property type="entry name" value="F-actin capping protein, beta subunit"/>
    <property type="match status" value="1"/>
</dbReference>
<evidence type="ECO:0000256" key="5">
    <source>
        <dbReference type="ARBA" id="ARBA00022490"/>
    </source>
</evidence>
<dbReference type="FunFam" id="1.20.58.570:FF:000001">
    <property type="entry name" value="F-actin-capping protein subunit beta"/>
    <property type="match status" value="1"/>
</dbReference>
<evidence type="ECO:0000256" key="2">
    <source>
        <dbReference type="ARBA" id="ARBA00006039"/>
    </source>
</evidence>
<comment type="subunit">
    <text evidence="9">Heterodimer of an alpha and a beta subunit.</text>
</comment>
<dbReference type="PANTHER" id="PTHR10619">
    <property type="entry name" value="F-ACTIN-CAPPING PROTEIN SUBUNIT BETA"/>
    <property type="match status" value="1"/>
</dbReference>
<comment type="similarity">
    <text evidence="2 9">Belongs to the F-actin-capping protein beta subunit family.</text>
</comment>
<dbReference type="PANTHER" id="PTHR10619:SF0">
    <property type="entry name" value="F-ACTIN-CAPPING PROTEIN SUBUNIT BETA ISOFORMS 1 AND 2"/>
    <property type="match status" value="1"/>
</dbReference>
<dbReference type="InterPro" id="IPR037282">
    <property type="entry name" value="CapZ_alpha/beta"/>
</dbReference>
<keyword evidence="4 9" id="KW-0117">Actin capping</keyword>
<proteinExistence type="inferred from homology"/>
<evidence type="ECO:0000313" key="10">
    <source>
        <dbReference type="EMBL" id="AMD20640.1"/>
    </source>
</evidence>
<dbReference type="GO" id="GO:0051016">
    <property type="term" value="P:barbed-end actin filament capping"/>
    <property type="evidence" value="ECO:0007669"/>
    <property type="project" value="UniProtKB-UniRule"/>
</dbReference>
<evidence type="ECO:0000256" key="6">
    <source>
        <dbReference type="ARBA" id="ARBA00023203"/>
    </source>
</evidence>
<dbReference type="Gene3D" id="1.20.58.570">
    <property type="match status" value="1"/>
</dbReference>
<evidence type="ECO:0000256" key="4">
    <source>
        <dbReference type="ARBA" id="ARBA00022467"/>
    </source>
</evidence>
<comment type="subcellular location">
    <subcellularLocation>
        <location evidence="1 9">Cytoplasm</location>
        <location evidence="1 9">Cytoskeleton</location>
    </subcellularLocation>
</comment>
<dbReference type="GO" id="GO:0030036">
    <property type="term" value="P:actin cytoskeleton organization"/>
    <property type="evidence" value="ECO:0007669"/>
    <property type="project" value="InterPro"/>
</dbReference>
<reference evidence="10 11" key="1">
    <citation type="submission" date="2016-01" db="EMBL/GenBank/DDBJ databases">
        <title>Genome sequence of the yeast Holleya sinecauda.</title>
        <authorList>
            <person name="Dietrich F.S."/>
        </authorList>
    </citation>
    <scope>NUCLEOTIDE SEQUENCE [LARGE SCALE GENOMIC DNA]</scope>
    <source>
        <strain evidence="10 11">ATCC 58844</strain>
    </source>
</reference>
<comment type="function">
    <text evidence="8 9">F-actin-capping proteins bind in a Ca(2+)-independent manner to the fast growing ends of actin filaments (barbed end) thereby blocking the exchange of subunits at these ends. Unlike other capping proteins (such as gelsolin and severin), these proteins do not sever actin filaments.</text>
</comment>
<dbReference type="Proteomes" id="UP000243052">
    <property type="component" value="Chromosome iv"/>
</dbReference>
<evidence type="ECO:0000256" key="8">
    <source>
        <dbReference type="ARBA" id="ARBA00025389"/>
    </source>
</evidence>
<dbReference type="GeneID" id="28723895"/>
<dbReference type="InterPro" id="IPR001698">
    <property type="entry name" value="CAPZB"/>
</dbReference>
<dbReference type="InterPro" id="IPR043175">
    <property type="entry name" value="CAPZB_N"/>
</dbReference>
<dbReference type="PROSITE" id="PS00231">
    <property type="entry name" value="F_ACTIN_CAPPING_BETA"/>
    <property type="match status" value="1"/>
</dbReference>
<gene>
    <name evidence="10" type="ORF">AW171_hschr42542</name>
</gene>
<keyword evidence="6 9" id="KW-0009">Actin-binding</keyword>
<protein>
    <recommendedName>
        <fullName evidence="3 9">F-actin-capping protein subunit beta</fullName>
    </recommendedName>
</protein>
<dbReference type="GO" id="GO:0008290">
    <property type="term" value="C:F-actin capping protein complex"/>
    <property type="evidence" value="ECO:0007669"/>
    <property type="project" value="UniProtKB-UniRule"/>
</dbReference>
<evidence type="ECO:0000256" key="1">
    <source>
        <dbReference type="ARBA" id="ARBA00004245"/>
    </source>
</evidence>
<keyword evidence="5 9" id="KW-0963">Cytoplasm</keyword>
<dbReference type="RefSeq" id="XP_017987636.1">
    <property type="nucleotide sequence ID" value="XM_018131786.1"/>
</dbReference>
<keyword evidence="11" id="KW-1185">Reference proteome</keyword>
<evidence type="ECO:0000256" key="9">
    <source>
        <dbReference type="RuleBase" id="RU365078"/>
    </source>
</evidence>
<name>A0A120K275_9SACH</name>
<dbReference type="AlphaFoldDB" id="A0A120K275"/>
<dbReference type="InterPro" id="IPR042276">
    <property type="entry name" value="CapZ_alpha/beta_2"/>
</dbReference>
<dbReference type="PRINTS" id="PR00192">
    <property type="entry name" value="FACTINCAPB"/>
</dbReference>
<evidence type="ECO:0000256" key="3">
    <source>
        <dbReference type="ARBA" id="ARBA00021859"/>
    </source>
</evidence>
<dbReference type="GO" id="GO:0051015">
    <property type="term" value="F:actin filament binding"/>
    <property type="evidence" value="ECO:0007669"/>
    <property type="project" value="TreeGrafter"/>
</dbReference>
<dbReference type="EMBL" id="CP014244">
    <property type="protein sequence ID" value="AMD20640.1"/>
    <property type="molecule type" value="Genomic_DNA"/>
</dbReference>
<dbReference type="OrthoDB" id="9979678at2759"/>
<dbReference type="GO" id="GO:0030479">
    <property type="term" value="C:actin cortical patch"/>
    <property type="evidence" value="ECO:0007669"/>
    <property type="project" value="TreeGrafter"/>
</dbReference>
<evidence type="ECO:0000313" key="11">
    <source>
        <dbReference type="Proteomes" id="UP000243052"/>
    </source>
</evidence>
<dbReference type="STRING" id="45286.A0A120K275"/>
<dbReference type="SUPFAM" id="SSF90096">
    <property type="entry name" value="Subunits of heterodimeric actin filament capping protein Capz"/>
    <property type="match status" value="1"/>
</dbReference>
<evidence type="ECO:0000256" key="7">
    <source>
        <dbReference type="ARBA" id="ARBA00023212"/>
    </source>
</evidence>
<dbReference type="GO" id="GO:0000902">
    <property type="term" value="P:cell morphogenesis"/>
    <property type="evidence" value="ECO:0007669"/>
    <property type="project" value="TreeGrafter"/>
</dbReference>
<dbReference type="InterPro" id="IPR019771">
    <property type="entry name" value="F-actin_capping_bsu_CS"/>
</dbReference>
<sequence>MSDDKYAAALELLRCLDPDNLSNNLNSIIELEPDLAVDLLSSVDIPLSTKTDPKFQNREFLCCDYNRDIDSHRSPWSNEYFPELSPEELSESPFPSPTIRKLELLANDSMDIYRDLYYEAGVSSVYMWDLDEGSSDFAGVVLFKKGEHSKNHWDSIHVFEALEETSYDFKYRITTTIILNLKSEDGLTLSGKLTRQVEKTASVRPEKQEILHIDHITNLGTAIEDIESQMRNLLEIVYFDKSRDIYHLLRDNTSESQKINKEKHEDLIKGLQGL</sequence>
<organism evidence="10 11">
    <name type="scientific">Eremothecium sinecaudum</name>
    <dbReference type="NCBI Taxonomy" id="45286"/>
    <lineage>
        <taxon>Eukaryota</taxon>
        <taxon>Fungi</taxon>
        <taxon>Dikarya</taxon>
        <taxon>Ascomycota</taxon>
        <taxon>Saccharomycotina</taxon>
        <taxon>Saccharomycetes</taxon>
        <taxon>Saccharomycetales</taxon>
        <taxon>Saccharomycetaceae</taxon>
        <taxon>Eremothecium</taxon>
    </lineage>
</organism>
<dbReference type="Pfam" id="PF01115">
    <property type="entry name" value="F_actin_cap_B"/>
    <property type="match status" value="1"/>
</dbReference>
<accession>A0A120K275</accession>